<evidence type="ECO:0000256" key="4">
    <source>
        <dbReference type="ARBA" id="ARBA00023125"/>
    </source>
</evidence>
<dbReference type="PANTHER" id="PTHR10812">
    <property type="entry name" value="TRANSCRIPTION FACTOR AP-2"/>
    <property type="match status" value="1"/>
</dbReference>
<reference evidence="7" key="2">
    <citation type="submission" date="2022-06" db="UniProtKB">
        <authorList>
            <consortium name="EnsemblMetazoa"/>
        </authorList>
    </citation>
    <scope>IDENTIFICATION</scope>
    <source>
        <strain evidence="7">PS312</strain>
    </source>
</reference>
<evidence type="ECO:0000256" key="2">
    <source>
        <dbReference type="ARBA" id="ARBA00007770"/>
    </source>
</evidence>
<accession>A0A2A6BMT9</accession>
<organism evidence="7 8">
    <name type="scientific">Pristionchus pacificus</name>
    <name type="common">Parasitic nematode worm</name>
    <dbReference type="NCBI Taxonomy" id="54126"/>
    <lineage>
        <taxon>Eukaryota</taxon>
        <taxon>Metazoa</taxon>
        <taxon>Ecdysozoa</taxon>
        <taxon>Nematoda</taxon>
        <taxon>Chromadorea</taxon>
        <taxon>Rhabditida</taxon>
        <taxon>Rhabditina</taxon>
        <taxon>Diplogasteromorpha</taxon>
        <taxon>Diplogasteroidea</taxon>
        <taxon>Neodiplogasteridae</taxon>
        <taxon>Pristionchus</taxon>
    </lineage>
</organism>
<dbReference type="Pfam" id="PF03299">
    <property type="entry name" value="TF_AP-2"/>
    <property type="match status" value="1"/>
</dbReference>
<evidence type="ECO:0000313" key="8">
    <source>
        <dbReference type="Proteomes" id="UP000005239"/>
    </source>
</evidence>
<keyword evidence="8" id="KW-1185">Reference proteome</keyword>
<dbReference type="EnsemblMetazoa" id="PPA35660.1">
    <property type="protein sequence ID" value="PPA35660.1"/>
    <property type="gene ID" value="WBGene00274029"/>
</dbReference>
<dbReference type="Proteomes" id="UP000005239">
    <property type="component" value="Unassembled WGS sequence"/>
</dbReference>
<keyword evidence="3" id="KW-0805">Transcription regulation</keyword>
<keyword evidence="4" id="KW-0238">DNA-binding</keyword>
<proteinExistence type="inferred from homology"/>
<evidence type="ECO:0000313" key="7">
    <source>
        <dbReference type="EnsemblMetazoa" id="PPA35660.1"/>
    </source>
</evidence>
<dbReference type="AlphaFoldDB" id="A0A2A6BMT9"/>
<dbReference type="GO" id="GO:0001228">
    <property type="term" value="F:DNA-binding transcription activator activity, RNA polymerase II-specific"/>
    <property type="evidence" value="ECO:0000318"/>
    <property type="project" value="GO_Central"/>
</dbReference>
<gene>
    <name evidence="7" type="primary">WBGene00274029</name>
</gene>
<dbReference type="GO" id="GO:0000977">
    <property type="term" value="F:RNA polymerase II transcription regulatory region sequence-specific DNA binding"/>
    <property type="evidence" value="ECO:0000318"/>
    <property type="project" value="GO_Central"/>
</dbReference>
<comment type="similarity">
    <text evidence="2">Belongs to the AP-2 family.</text>
</comment>
<dbReference type="InterPro" id="IPR004979">
    <property type="entry name" value="TF_AP2"/>
</dbReference>
<comment type="subcellular location">
    <subcellularLocation>
        <location evidence="1">Nucleus</location>
    </subcellularLocation>
</comment>
<dbReference type="InterPro" id="IPR013854">
    <property type="entry name" value="TF_AP2_C"/>
</dbReference>
<accession>A0A8R1YQN3</accession>
<sequence length="447" mass="49942">MEQSLGLCDPEPVPFVVYVPHGNHPIWTMPNCSDDSTTCISIYKRRVIDMGVRLTKNYRNHGSSTHTPQNWMNMTMIMMGISLLVMIILIGAAFFSRVNRELKAHEKEEELDTKVNGHISNHSNNFYGGFGYDYPMVESASMNVPYSNTIQSQYRTNNNLSIPHEHPIMNRVLPCNQSTSPYLFLPHTQIGSTCDTVESDTELSSHSSDESIEHNPATTLIKTEPYTDSLNGEEGLHTHSFPVHPFDVFCSVPGRLSILSCAAKYKVTVGEIQRRLSHPECLNASVLGGILRRAKSKDGGKSLREGLRRVGLALPAGRRKTTHVNTLTALVEYEAVNLAKDFNTLCESDFPTRASAEYLTRMNCGPSMADRTRRKGLLLATKTTLSELKELLGKDRSPVCSSRPIPILDPSIQTGLTHFSMVLLSSHPSNIYYSFFMSHMDLVLLLY</sequence>
<protein>
    <submittedName>
        <fullName evidence="7">Aptf-1</fullName>
    </submittedName>
</protein>
<dbReference type="GO" id="GO:0042127">
    <property type="term" value="P:regulation of cell population proliferation"/>
    <property type="evidence" value="ECO:0000318"/>
    <property type="project" value="GO_Central"/>
</dbReference>
<dbReference type="OrthoDB" id="6252992at2759"/>
<evidence type="ECO:0000256" key="6">
    <source>
        <dbReference type="ARBA" id="ARBA00023242"/>
    </source>
</evidence>
<dbReference type="PANTHER" id="PTHR10812:SF17">
    <property type="entry name" value="TRANSCRIPTION FACTOR AP-2, ISOFORM D"/>
    <property type="match status" value="1"/>
</dbReference>
<keyword evidence="6" id="KW-0539">Nucleus</keyword>
<reference evidence="8" key="1">
    <citation type="journal article" date="2008" name="Nat. Genet.">
        <title>The Pristionchus pacificus genome provides a unique perspective on nematode lifestyle and parasitism.</title>
        <authorList>
            <person name="Dieterich C."/>
            <person name="Clifton S.W."/>
            <person name="Schuster L.N."/>
            <person name="Chinwalla A."/>
            <person name="Delehaunty K."/>
            <person name="Dinkelacker I."/>
            <person name="Fulton L."/>
            <person name="Fulton R."/>
            <person name="Godfrey J."/>
            <person name="Minx P."/>
            <person name="Mitreva M."/>
            <person name="Roeseler W."/>
            <person name="Tian H."/>
            <person name="Witte H."/>
            <person name="Yang S.P."/>
            <person name="Wilson R.K."/>
            <person name="Sommer R.J."/>
        </authorList>
    </citation>
    <scope>NUCLEOTIDE SEQUENCE [LARGE SCALE GENOMIC DNA]</scope>
    <source>
        <strain evidence="8">PS312</strain>
    </source>
</reference>
<evidence type="ECO:0000256" key="3">
    <source>
        <dbReference type="ARBA" id="ARBA00023015"/>
    </source>
</evidence>
<evidence type="ECO:0000256" key="1">
    <source>
        <dbReference type="ARBA" id="ARBA00004123"/>
    </source>
</evidence>
<dbReference type="PRINTS" id="PR01748">
    <property type="entry name" value="AP2TNSCPFCT"/>
</dbReference>
<dbReference type="GO" id="GO:0005634">
    <property type="term" value="C:nucleus"/>
    <property type="evidence" value="ECO:0000318"/>
    <property type="project" value="GO_Central"/>
</dbReference>
<keyword evidence="5" id="KW-0804">Transcription</keyword>
<evidence type="ECO:0000256" key="5">
    <source>
        <dbReference type="ARBA" id="ARBA00023163"/>
    </source>
</evidence>
<name>A0A2A6BMT9_PRIPA</name>
<dbReference type="GO" id="GO:0045944">
    <property type="term" value="P:positive regulation of transcription by RNA polymerase II"/>
    <property type="evidence" value="ECO:0000318"/>
    <property type="project" value="GO_Central"/>
</dbReference>